<proteinExistence type="predicted"/>
<evidence type="ECO:0000256" key="1">
    <source>
        <dbReference type="ARBA" id="ARBA00004370"/>
    </source>
</evidence>
<feature type="domain" description="MACPF" evidence="6">
    <location>
        <begin position="193"/>
        <end position="518"/>
    </location>
</feature>
<keyword evidence="8" id="KW-1185">Reference proteome</keyword>
<evidence type="ECO:0000256" key="5">
    <source>
        <dbReference type="ARBA" id="ARBA00023157"/>
    </source>
</evidence>
<dbReference type="PROSITE" id="PS51412">
    <property type="entry name" value="MACPF_2"/>
    <property type="match status" value="1"/>
</dbReference>
<comment type="subcellular location">
    <subcellularLocation>
        <location evidence="1">Membrane</location>
    </subcellularLocation>
    <subcellularLocation>
        <location evidence="2">Secreted</location>
    </subcellularLocation>
</comment>
<dbReference type="Proteomes" id="UP001283361">
    <property type="component" value="Unassembled WGS sequence"/>
</dbReference>
<evidence type="ECO:0000313" key="7">
    <source>
        <dbReference type="EMBL" id="KAK3740650.1"/>
    </source>
</evidence>
<evidence type="ECO:0000259" key="6">
    <source>
        <dbReference type="PROSITE" id="PS51412"/>
    </source>
</evidence>
<reference evidence="7" key="1">
    <citation type="journal article" date="2023" name="G3 (Bethesda)">
        <title>A reference genome for the long-term kleptoplast-retaining sea slug Elysia crispata morphotype clarki.</title>
        <authorList>
            <person name="Eastman K.E."/>
            <person name="Pendleton A.L."/>
            <person name="Shaikh M.A."/>
            <person name="Suttiyut T."/>
            <person name="Ogas R."/>
            <person name="Tomko P."/>
            <person name="Gavelis G."/>
            <person name="Widhalm J.R."/>
            <person name="Wisecaver J.H."/>
        </authorList>
    </citation>
    <scope>NUCLEOTIDE SEQUENCE</scope>
    <source>
        <strain evidence="7">ECLA1</strain>
    </source>
</reference>
<evidence type="ECO:0000256" key="3">
    <source>
        <dbReference type="ARBA" id="ARBA00022525"/>
    </source>
</evidence>
<evidence type="ECO:0000256" key="2">
    <source>
        <dbReference type="ARBA" id="ARBA00004613"/>
    </source>
</evidence>
<keyword evidence="5" id="KW-1015">Disulfide bond</keyword>
<evidence type="ECO:0000256" key="4">
    <source>
        <dbReference type="ARBA" id="ARBA00023136"/>
    </source>
</evidence>
<gene>
    <name evidence="7" type="ORF">RRG08_065012</name>
</gene>
<dbReference type="GO" id="GO:0016020">
    <property type="term" value="C:membrane"/>
    <property type="evidence" value="ECO:0007669"/>
    <property type="project" value="UniProtKB-SubCell"/>
</dbReference>
<sequence length="754" mass="84479">MSNKYVCFTQRNVNHQTSAEPLYTPLLNIERHQHWCQGRSLEITYLGPTRSDDSGWRFATAQQVHLSVEINQVAKDWLERQNASSRTETPRPGHPHQEVKWVSHKRRTKDKWDDHGNVRCREAAAANKQFPQDILGISPKKKAIGFCAFLQVKHLRLQPLTMDSHFRENVCFLMIVICTASSVSMTTALFQQGFSGDVECSNTPPGVRKMVKGVDITTLDLVPLDLTSVDGYKSPIINFTCNRGQVIKMGQVEYQKPDQIWQIITNPGGWLTSDVQLYKSSKDVRTSMTRDVGGQGSIWKFSFSGSKSYSRMQNIITNSTRYIADVASFYSSTRVDLIPTWLLQMNWIAKLQVTRFMDGHTYQTNPQVYQDFIDEFGTHYFKVANFGGHIRSVYEISTSYFSSHSDDQVKRSAKASFLSLLSARGGSVSGSTTVDSKFTAVSTETVRYYGGRTNLLSSDGITTWQPTVDDNPWLYSGELKPISDLLSNVSQKTSLDEAVTQHVMRAYLHELRRLLGLVTSKVGSSSVTTELANRLRAMEALKLGALAEADVEKLGDDIERQLNVPSWFTSNTQLCYQWRPDGDGGQCGGGAARRLCARPGSMTPVYRDDTDGRGGGCRMQWSVQSTGFESWFSQVQVCYRWYPDGDGGQCGGGANRLLCASVNQYSPEYRDDSDGRGGGCQMSWRIVVPDSAPIWMRETKLCFSWYPDGDGGQCGPARSRDMCATANEWTPYYRDDTDGRSGGCRMSWGLKLGF</sequence>
<dbReference type="InterPro" id="IPR020863">
    <property type="entry name" value="MACPF_CS"/>
</dbReference>
<keyword evidence="3" id="KW-0964">Secreted</keyword>
<dbReference type="AlphaFoldDB" id="A0AAE0YDW2"/>
<dbReference type="InterPro" id="IPR020864">
    <property type="entry name" value="MACPF"/>
</dbReference>
<comment type="caution">
    <text evidence="7">The sequence shown here is derived from an EMBL/GenBank/DDBJ whole genome shotgun (WGS) entry which is preliminary data.</text>
</comment>
<dbReference type="PROSITE" id="PS00279">
    <property type="entry name" value="MACPF_1"/>
    <property type="match status" value="1"/>
</dbReference>
<accession>A0AAE0YDW2</accession>
<protein>
    <recommendedName>
        <fullName evidence="6">MACPF domain-containing protein</fullName>
    </recommendedName>
</protein>
<dbReference type="GO" id="GO:0005576">
    <property type="term" value="C:extracellular region"/>
    <property type="evidence" value="ECO:0007669"/>
    <property type="project" value="UniProtKB-SubCell"/>
</dbReference>
<evidence type="ECO:0000313" key="8">
    <source>
        <dbReference type="Proteomes" id="UP001283361"/>
    </source>
</evidence>
<dbReference type="Pfam" id="PF01823">
    <property type="entry name" value="MACPF"/>
    <property type="match status" value="1"/>
</dbReference>
<keyword evidence="4" id="KW-0472">Membrane</keyword>
<name>A0AAE0YDW2_9GAST</name>
<dbReference type="EMBL" id="JAWDGP010006464">
    <property type="protein sequence ID" value="KAK3740650.1"/>
    <property type="molecule type" value="Genomic_DNA"/>
</dbReference>
<organism evidence="7 8">
    <name type="scientific">Elysia crispata</name>
    <name type="common">lettuce slug</name>
    <dbReference type="NCBI Taxonomy" id="231223"/>
    <lineage>
        <taxon>Eukaryota</taxon>
        <taxon>Metazoa</taxon>
        <taxon>Spiralia</taxon>
        <taxon>Lophotrochozoa</taxon>
        <taxon>Mollusca</taxon>
        <taxon>Gastropoda</taxon>
        <taxon>Heterobranchia</taxon>
        <taxon>Euthyneura</taxon>
        <taxon>Panpulmonata</taxon>
        <taxon>Sacoglossa</taxon>
        <taxon>Placobranchoidea</taxon>
        <taxon>Plakobranchidae</taxon>
        <taxon>Elysia</taxon>
    </lineage>
</organism>